<comment type="caution">
    <text evidence="1">The sequence shown here is derived from an EMBL/GenBank/DDBJ whole genome shotgun (WGS) entry which is preliminary data.</text>
</comment>
<gene>
    <name evidence="1" type="ORF">GTP55_10405</name>
</gene>
<dbReference type="Proteomes" id="UP000466332">
    <property type="component" value="Unassembled WGS sequence"/>
</dbReference>
<name>A0ABW9WHD6_9BURK</name>
<dbReference type="RefSeq" id="WP_161044850.1">
    <property type="nucleotide sequence ID" value="NZ_WWCS01000005.1"/>
</dbReference>
<reference evidence="1 2" key="1">
    <citation type="submission" date="2019-12" db="EMBL/GenBank/DDBJ databases">
        <title>Novel species isolated from a subtropical stream in China.</title>
        <authorList>
            <person name="Lu H."/>
        </authorList>
    </citation>
    <scope>NUCLEOTIDE SEQUENCE [LARGE SCALE GENOMIC DNA]</scope>
    <source>
        <strain evidence="1 2">FT109W</strain>
    </source>
</reference>
<dbReference type="EMBL" id="WWCS01000005">
    <property type="protein sequence ID" value="MYN39784.1"/>
    <property type="molecule type" value="Genomic_DNA"/>
</dbReference>
<organism evidence="1 2">
    <name type="scientific">Duganella margarita</name>
    <dbReference type="NCBI Taxonomy" id="2692170"/>
    <lineage>
        <taxon>Bacteria</taxon>
        <taxon>Pseudomonadati</taxon>
        <taxon>Pseudomonadota</taxon>
        <taxon>Betaproteobacteria</taxon>
        <taxon>Burkholderiales</taxon>
        <taxon>Oxalobacteraceae</taxon>
        <taxon>Telluria group</taxon>
        <taxon>Duganella</taxon>
    </lineage>
</organism>
<keyword evidence="2" id="KW-1185">Reference proteome</keyword>
<accession>A0ABW9WHD6</accession>
<dbReference type="InterPro" id="IPR036086">
    <property type="entry name" value="ParB/Sulfiredoxin_sf"/>
</dbReference>
<evidence type="ECO:0000313" key="1">
    <source>
        <dbReference type="EMBL" id="MYN39784.1"/>
    </source>
</evidence>
<proteinExistence type="predicted"/>
<sequence>MEAGSYVQSVIRKEESRQLSSSLASLVSEGETLDPLIVWKDPVGQLWVIDGHHRMEALQEADTPPEALVWTQEYLGQDEASARRFALDLNRRLHLNMHPKEALEAYWLMLLAGEVSGSLRDRAKRFQISKSTIARMDKQKPAVLATIEQQATSMGAAMDVEFIRDNAPTWKGLEEWSTGHEQSDKEELEQKAVEKVTRSLAIRYASEAKAQPEVLLQAFTIFFEGVTGEQINIQRGSSDQSDAEF</sequence>
<protein>
    <submittedName>
        <fullName evidence="1">ParB N-terminal domain-containing protein</fullName>
    </submittedName>
</protein>
<dbReference type="SUPFAM" id="SSF110849">
    <property type="entry name" value="ParB/Sulfiredoxin"/>
    <property type="match status" value="1"/>
</dbReference>
<evidence type="ECO:0000313" key="2">
    <source>
        <dbReference type="Proteomes" id="UP000466332"/>
    </source>
</evidence>
<dbReference type="Gene3D" id="3.90.1530.10">
    <property type="entry name" value="Conserved hypothetical protein from pyrococcus furiosus pfu- 392566-001, ParB domain"/>
    <property type="match status" value="1"/>
</dbReference>
<dbReference type="CDD" id="cd16387">
    <property type="entry name" value="ParB_N_Srx"/>
    <property type="match status" value="1"/>
</dbReference>